<dbReference type="EMBL" id="JACASE010000007">
    <property type="protein sequence ID" value="KAF6447221.1"/>
    <property type="molecule type" value="Genomic_DNA"/>
</dbReference>
<keyword evidence="2" id="KW-1185">Reference proteome</keyword>
<protein>
    <submittedName>
        <fullName evidence="1">Ketohexokinase</fullName>
    </submittedName>
</protein>
<name>A0A7J8FI29_ROUAE</name>
<gene>
    <name evidence="1" type="ORF">HJG63_007194</name>
</gene>
<dbReference type="GO" id="GO:0016301">
    <property type="term" value="F:kinase activity"/>
    <property type="evidence" value="ECO:0007669"/>
    <property type="project" value="UniProtKB-KW"/>
</dbReference>
<keyword evidence="1" id="KW-0418">Kinase</keyword>
<dbReference type="AlphaFoldDB" id="A0A7J8FI29"/>
<reference evidence="1 2" key="1">
    <citation type="journal article" date="2020" name="Nature">
        <title>Six reference-quality genomes reveal evolution of bat adaptations.</title>
        <authorList>
            <person name="Jebb D."/>
            <person name="Huang Z."/>
            <person name="Pippel M."/>
            <person name="Hughes G.M."/>
            <person name="Lavrichenko K."/>
            <person name="Devanna P."/>
            <person name="Winkler S."/>
            <person name="Jermiin L.S."/>
            <person name="Skirmuntt E.C."/>
            <person name="Katzourakis A."/>
            <person name="Burkitt-Gray L."/>
            <person name="Ray D.A."/>
            <person name="Sullivan K.A.M."/>
            <person name="Roscito J.G."/>
            <person name="Kirilenko B.M."/>
            <person name="Davalos L.M."/>
            <person name="Corthals A.P."/>
            <person name="Power M.L."/>
            <person name="Jones G."/>
            <person name="Ransome R.D."/>
            <person name="Dechmann D.K.N."/>
            <person name="Locatelli A.G."/>
            <person name="Puechmaille S.J."/>
            <person name="Fedrigo O."/>
            <person name="Jarvis E.D."/>
            <person name="Hiller M."/>
            <person name="Vernes S.C."/>
            <person name="Myers E.W."/>
            <person name="Teeling E.C."/>
        </authorList>
    </citation>
    <scope>NUCLEOTIDE SEQUENCE [LARGE SCALE GENOMIC DNA]</scope>
    <source>
        <strain evidence="1">MRouAeg1</strain>
        <tissue evidence="1">Muscle</tissue>
    </source>
</reference>
<sequence>MWWTSTRRRTWTAGACPRDGSVEATHPTPAPYSPCWEPLVPSWALWPLATLLSELRREQGRPASKVGGVGSLNPGRVGCKKWLWPPETGGRRWRQCQRPRPSLAWFICCSGVNSRPVERFHFHSLFPWPLPGACCSFLTFFLASDRLCGGCDFALLTSLILAVLEAEGS</sequence>
<accession>A0A7J8FI29</accession>
<proteinExistence type="predicted"/>
<evidence type="ECO:0000313" key="1">
    <source>
        <dbReference type="EMBL" id="KAF6447221.1"/>
    </source>
</evidence>
<organism evidence="1 2">
    <name type="scientific">Rousettus aegyptiacus</name>
    <name type="common">Egyptian fruit bat</name>
    <name type="synonym">Pteropus aegyptiacus</name>
    <dbReference type="NCBI Taxonomy" id="9407"/>
    <lineage>
        <taxon>Eukaryota</taxon>
        <taxon>Metazoa</taxon>
        <taxon>Chordata</taxon>
        <taxon>Craniata</taxon>
        <taxon>Vertebrata</taxon>
        <taxon>Euteleostomi</taxon>
        <taxon>Mammalia</taxon>
        <taxon>Eutheria</taxon>
        <taxon>Laurasiatheria</taxon>
        <taxon>Chiroptera</taxon>
        <taxon>Yinpterochiroptera</taxon>
        <taxon>Pteropodoidea</taxon>
        <taxon>Pteropodidae</taxon>
        <taxon>Rousettinae</taxon>
        <taxon>Rousettus</taxon>
    </lineage>
</organism>
<dbReference type="Proteomes" id="UP000593571">
    <property type="component" value="Unassembled WGS sequence"/>
</dbReference>
<evidence type="ECO:0000313" key="2">
    <source>
        <dbReference type="Proteomes" id="UP000593571"/>
    </source>
</evidence>
<keyword evidence="1" id="KW-0808">Transferase</keyword>
<comment type="caution">
    <text evidence="1">The sequence shown here is derived from an EMBL/GenBank/DDBJ whole genome shotgun (WGS) entry which is preliminary data.</text>
</comment>